<dbReference type="InterPro" id="IPR050768">
    <property type="entry name" value="UPF0353/GerABKA_families"/>
</dbReference>
<keyword evidence="3" id="KW-0812">Transmembrane</keyword>
<organism evidence="4 5">
    <name type="scientific">Paenibacillus chungangensis</name>
    <dbReference type="NCBI Taxonomy" id="696535"/>
    <lineage>
        <taxon>Bacteria</taxon>
        <taxon>Bacillati</taxon>
        <taxon>Bacillota</taxon>
        <taxon>Bacilli</taxon>
        <taxon>Bacillales</taxon>
        <taxon>Paenibacillaceae</taxon>
        <taxon>Paenibacillus</taxon>
    </lineage>
</organism>
<gene>
    <name evidence="4" type="ORF">ACFQ2I_12295</name>
</gene>
<keyword evidence="2 3" id="KW-0472">Membrane</keyword>
<comment type="similarity">
    <text evidence="1">Belongs to the GerABKA family.</text>
</comment>
<dbReference type="PIRSF" id="PIRSF005690">
    <property type="entry name" value="GerBA"/>
    <property type="match status" value="1"/>
</dbReference>
<reference evidence="5" key="1">
    <citation type="journal article" date="2019" name="Int. J. Syst. Evol. Microbiol.">
        <title>The Global Catalogue of Microorganisms (GCM) 10K type strain sequencing project: providing services to taxonomists for standard genome sequencing and annotation.</title>
        <authorList>
            <consortium name="The Broad Institute Genomics Platform"/>
            <consortium name="The Broad Institute Genome Sequencing Center for Infectious Disease"/>
            <person name="Wu L."/>
            <person name="Ma J."/>
        </authorList>
    </citation>
    <scope>NUCLEOTIDE SEQUENCE [LARGE SCALE GENOMIC DNA]</scope>
    <source>
        <strain evidence="5">CCUG 59129</strain>
    </source>
</reference>
<sequence length="497" mass="55275">MSHTDQNNGIEPIDEQVLRGWFRDSHDVCIHCQHFGTPPDITPALFAYSTGMAQTTTINEVVMPAIRKLYEKTSFLHKEAIMREADLQWKIMDIIADKVDRRLAASHLFQGSLLFILPTLQTMWIIDVSKQLSRTPEESSTEVSIRGPKDAFVEQLSYNVALIRSHLRTPTLACEQFQLGTRTMTMCALLYISDIANEDTISQVRSKLSSIREEKILTTGNLENSLAPGAFTLFPQTDSTGRPDFAADCLLNGRFVVLLDGNPTALIAPSNLFLLLKSPEDAYFPFLSTNLGRLLRYVGLFLTIFLPGFFIAFTTFHSDQIPFTLLATISMGRVGLPMESALEMFFIMSLMELFREAGVRLPTSIGQTLTVVGGLIIGDASIRAGMVSPLMIVVTAITVVAGATLVNQSLTSTTILLRFVSFLLSAILGMYGFILSMILLVIYLASFESFGVPYLAPAAPLQPKDLLRSLFKLPQKWMKRRPDYLHTRKPDKKGDEA</sequence>
<dbReference type="PANTHER" id="PTHR22550:SF5">
    <property type="entry name" value="LEUCINE ZIPPER PROTEIN 4"/>
    <property type="match status" value="1"/>
</dbReference>
<dbReference type="InterPro" id="IPR004995">
    <property type="entry name" value="Spore_Ger"/>
</dbReference>
<dbReference type="PANTHER" id="PTHR22550">
    <property type="entry name" value="SPORE GERMINATION PROTEIN"/>
    <property type="match status" value="1"/>
</dbReference>
<dbReference type="Pfam" id="PF03323">
    <property type="entry name" value="GerA"/>
    <property type="match status" value="1"/>
</dbReference>
<dbReference type="Proteomes" id="UP001596989">
    <property type="component" value="Unassembled WGS sequence"/>
</dbReference>
<dbReference type="RefSeq" id="WP_377564542.1">
    <property type="nucleotide sequence ID" value="NZ_JBHTJZ010000014.1"/>
</dbReference>
<keyword evidence="5" id="KW-1185">Reference proteome</keyword>
<evidence type="ECO:0000313" key="5">
    <source>
        <dbReference type="Proteomes" id="UP001596989"/>
    </source>
</evidence>
<dbReference type="EMBL" id="JBHTJZ010000014">
    <property type="protein sequence ID" value="MFD0960171.1"/>
    <property type="molecule type" value="Genomic_DNA"/>
</dbReference>
<feature type="transmembrane region" description="Helical" evidence="3">
    <location>
        <begin position="419"/>
        <end position="445"/>
    </location>
</feature>
<evidence type="ECO:0000313" key="4">
    <source>
        <dbReference type="EMBL" id="MFD0960171.1"/>
    </source>
</evidence>
<keyword evidence="3" id="KW-1133">Transmembrane helix</keyword>
<proteinExistence type="inferred from homology"/>
<feature type="transmembrane region" description="Helical" evidence="3">
    <location>
        <begin position="294"/>
        <end position="314"/>
    </location>
</feature>
<protein>
    <submittedName>
        <fullName evidence="4">Spore germination protein</fullName>
    </submittedName>
</protein>
<feature type="transmembrane region" description="Helical" evidence="3">
    <location>
        <begin position="384"/>
        <end position="407"/>
    </location>
</feature>
<accession>A0ABW3HRR0</accession>
<evidence type="ECO:0000256" key="1">
    <source>
        <dbReference type="ARBA" id="ARBA00005278"/>
    </source>
</evidence>
<comment type="caution">
    <text evidence="4">The sequence shown here is derived from an EMBL/GenBank/DDBJ whole genome shotgun (WGS) entry which is preliminary data.</text>
</comment>
<name>A0ABW3HRR0_9BACL</name>
<evidence type="ECO:0000256" key="3">
    <source>
        <dbReference type="SAM" id="Phobius"/>
    </source>
</evidence>
<evidence type="ECO:0000256" key="2">
    <source>
        <dbReference type="ARBA" id="ARBA00023136"/>
    </source>
</evidence>